<dbReference type="EMBL" id="FZNS01000009">
    <property type="protein sequence ID" value="SNR86854.1"/>
    <property type="molecule type" value="Genomic_DNA"/>
</dbReference>
<gene>
    <name evidence="1" type="ORF">SAMN06269173_109144</name>
</gene>
<evidence type="ECO:0000313" key="2">
    <source>
        <dbReference type="Proteomes" id="UP000198310"/>
    </source>
</evidence>
<dbReference type="RefSeq" id="WP_089333682.1">
    <property type="nucleotide sequence ID" value="NZ_FZNS01000009.1"/>
</dbReference>
<name>A0A238ZVQ4_9BACT</name>
<proteinExistence type="predicted"/>
<dbReference type="AlphaFoldDB" id="A0A238ZVQ4"/>
<reference evidence="2" key="1">
    <citation type="submission" date="2017-06" db="EMBL/GenBank/DDBJ databases">
        <authorList>
            <person name="Varghese N."/>
            <person name="Submissions S."/>
        </authorList>
    </citation>
    <scope>NUCLEOTIDE SEQUENCE [LARGE SCALE GENOMIC DNA]</scope>
    <source>
        <strain evidence="2">DSM 28041</strain>
    </source>
</reference>
<evidence type="ECO:0000313" key="1">
    <source>
        <dbReference type="EMBL" id="SNR86854.1"/>
    </source>
</evidence>
<dbReference type="Proteomes" id="UP000198310">
    <property type="component" value="Unassembled WGS sequence"/>
</dbReference>
<accession>A0A238ZVQ4</accession>
<keyword evidence="2" id="KW-1185">Reference proteome</keyword>
<evidence type="ECO:0008006" key="3">
    <source>
        <dbReference type="Google" id="ProtNLM"/>
    </source>
</evidence>
<sequence>MSKSEQPAHTGSGPLFERRYWVDVQKPRRTAAELFEHIKCNLPEFSPDLLADFEKAKGQAHELRVDDEFRIKILGPWNGDVRVDEIGNDYFVLVTLESHPEAGRIRFSLGPHPQLPDALRFEIHSWARSRDGLVAFTYDTLGMGKRVQQQTWETFCERVAEASGGLLLGPVHVETVRQSDTNTEVTRDA</sequence>
<organism evidence="1 2">
    <name type="scientific">Hymenobacter mucosus</name>
    <dbReference type="NCBI Taxonomy" id="1411120"/>
    <lineage>
        <taxon>Bacteria</taxon>
        <taxon>Pseudomonadati</taxon>
        <taxon>Bacteroidota</taxon>
        <taxon>Cytophagia</taxon>
        <taxon>Cytophagales</taxon>
        <taxon>Hymenobacteraceae</taxon>
        <taxon>Hymenobacter</taxon>
    </lineage>
</organism>
<protein>
    <recommendedName>
        <fullName evidence="3">DUF1990 domain-containing protein</fullName>
    </recommendedName>
</protein>